<dbReference type="Pfam" id="PF13180">
    <property type="entry name" value="PDZ_2"/>
    <property type="match status" value="1"/>
</dbReference>
<evidence type="ECO:0000259" key="2">
    <source>
        <dbReference type="PROSITE" id="PS50106"/>
    </source>
</evidence>
<dbReference type="PROSITE" id="PS50106">
    <property type="entry name" value="PDZ"/>
    <property type="match status" value="1"/>
</dbReference>
<evidence type="ECO:0000313" key="3">
    <source>
        <dbReference type="EMBL" id="GAA4462005.1"/>
    </source>
</evidence>
<protein>
    <recommendedName>
        <fullName evidence="2">PDZ domain-containing protein</fullName>
    </recommendedName>
</protein>
<name>A0ABP8N8Y9_9BACT</name>
<dbReference type="InterPro" id="IPR036034">
    <property type="entry name" value="PDZ_sf"/>
</dbReference>
<dbReference type="SMART" id="SM00228">
    <property type="entry name" value="PDZ"/>
    <property type="match status" value="1"/>
</dbReference>
<gene>
    <name evidence="3" type="ORF">GCM10023156_45360</name>
</gene>
<dbReference type="Proteomes" id="UP001500840">
    <property type="component" value="Unassembled WGS sequence"/>
</dbReference>
<keyword evidence="4" id="KW-1185">Reference proteome</keyword>
<feature type="chain" id="PRO_5045355372" description="PDZ domain-containing protein" evidence="1">
    <location>
        <begin position="25"/>
        <end position="139"/>
    </location>
</feature>
<reference evidence="4" key="1">
    <citation type="journal article" date="2019" name="Int. J. Syst. Evol. Microbiol.">
        <title>The Global Catalogue of Microorganisms (GCM) 10K type strain sequencing project: providing services to taxonomists for standard genome sequencing and annotation.</title>
        <authorList>
            <consortium name="The Broad Institute Genomics Platform"/>
            <consortium name="The Broad Institute Genome Sequencing Center for Infectious Disease"/>
            <person name="Wu L."/>
            <person name="Ma J."/>
        </authorList>
    </citation>
    <scope>NUCLEOTIDE SEQUENCE [LARGE SCALE GENOMIC DNA]</scope>
    <source>
        <strain evidence="4">JCM 17759</strain>
    </source>
</reference>
<sequence length="139" mass="14432">MNYLQLSHLTVAALFAVSVLCSVAGCGEGNVGGPVTIVNGSPPEHGMLGVTFGEPPQALIIADVLLDGPAFQAGVEAGDEILSINNEKVESADDVLAIVRSTKPGDEVVLRVRRSTGDVEMQVTMGDFATIVALTRLND</sequence>
<dbReference type="Gene3D" id="2.30.42.10">
    <property type="match status" value="1"/>
</dbReference>
<keyword evidence="1" id="KW-0732">Signal</keyword>
<accession>A0ABP8N8Y9</accession>
<evidence type="ECO:0000313" key="4">
    <source>
        <dbReference type="Proteomes" id="UP001500840"/>
    </source>
</evidence>
<organism evidence="3 4">
    <name type="scientific">Novipirellula rosea</name>
    <dbReference type="NCBI Taxonomy" id="1031540"/>
    <lineage>
        <taxon>Bacteria</taxon>
        <taxon>Pseudomonadati</taxon>
        <taxon>Planctomycetota</taxon>
        <taxon>Planctomycetia</taxon>
        <taxon>Pirellulales</taxon>
        <taxon>Pirellulaceae</taxon>
        <taxon>Novipirellula</taxon>
    </lineage>
</organism>
<evidence type="ECO:0000256" key="1">
    <source>
        <dbReference type="SAM" id="SignalP"/>
    </source>
</evidence>
<comment type="caution">
    <text evidence="3">The sequence shown here is derived from an EMBL/GenBank/DDBJ whole genome shotgun (WGS) entry which is preliminary data.</text>
</comment>
<dbReference type="EMBL" id="BAABGA010000058">
    <property type="protein sequence ID" value="GAA4462005.1"/>
    <property type="molecule type" value="Genomic_DNA"/>
</dbReference>
<dbReference type="SUPFAM" id="SSF50156">
    <property type="entry name" value="PDZ domain-like"/>
    <property type="match status" value="1"/>
</dbReference>
<feature type="domain" description="PDZ" evidence="2">
    <location>
        <begin position="34"/>
        <end position="116"/>
    </location>
</feature>
<proteinExistence type="predicted"/>
<dbReference type="RefSeq" id="WP_345325754.1">
    <property type="nucleotide sequence ID" value="NZ_BAABGA010000058.1"/>
</dbReference>
<feature type="signal peptide" evidence="1">
    <location>
        <begin position="1"/>
        <end position="24"/>
    </location>
</feature>
<dbReference type="InterPro" id="IPR001478">
    <property type="entry name" value="PDZ"/>
</dbReference>